<keyword evidence="3" id="KW-1185">Reference proteome</keyword>
<organism evidence="2 3">
    <name type="scientific">Spirosoma agri</name>
    <dbReference type="NCBI Taxonomy" id="1987381"/>
    <lineage>
        <taxon>Bacteria</taxon>
        <taxon>Pseudomonadati</taxon>
        <taxon>Bacteroidota</taxon>
        <taxon>Cytophagia</taxon>
        <taxon>Cytophagales</taxon>
        <taxon>Cytophagaceae</taxon>
        <taxon>Spirosoma</taxon>
    </lineage>
</organism>
<dbReference type="AlphaFoldDB" id="A0A6M0IKC0"/>
<dbReference type="RefSeq" id="WP_164040041.1">
    <property type="nucleotide sequence ID" value="NZ_JAAGNZ010000001.1"/>
</dbReference>
<gene>
    <name evidence="2" type="ORF">GK091_15600</name>
</gene>
<evidence type="ECO:0000256" key="1">
    <source>
        <dbReference type="SAM" id="MobiDB-lite"/>
    </source>
</evidence>
<dbReference type="Proteomes" id="UP000477386">
    <property type="component" value="Unassembled WGS sequence"/>
</dbReference>
<evidence type="ECO:0000313" key="2">
    <source>
        <dbReference type="EMBL" id="NEU68317.1"/>
    </source>
</evidence>
<accession>A0A6M0IKC0</accession>
<dbReference type="EMBL" id="JAAGNZ010000001">
    <property type="protein sequence ID" value="NEU68317.1"/>
    <property type="molecule type" value="Genomic_DNA"/>
</dbReference>
<feature type="region of interest" description="Disordered" evidence="1">
    <location>
        <begin position="43"/>
        <end position="74"/>
    </location>
</feature>
<sequence length="74" mass="7713">MTIKLTTSCSGVNYSFHQDQVVEGVDPAVGADLVKHGLAEEVQTATAEPSGETAKLNPTGQTATAKPKGETRNK</sequence>
<evidence type="ECO:0000313" key="3">
    <source>
        <dbReference type="Proteomes" id="UP000477386"/>
    </source>
</evidence>
<name>A0A6M0IKC0_9BACT</name>
<protein>
    <submittedName>
        <fullName evidence="2">Uncharacterized protein</fullName>
    </submittedName>
</protein>
<comment type="caution">
    <text evidence="2">The sequence shown here is derived from an EMBL/GenBank/DDBJ whole genome shotgun (WGS) entry which is preliminary data.</text>
</comment>
<proteinExistence type="predicted"/>
<reference evidence="2 3" key="1">
    <citation type="submission" date="2020-02" db="EMBL/GenBank/DDBJ databases">
        <title>Draft genome sequence of two Spirosoma agri KCTC 52727 and Spirosoma terrae KCTC 52035.</title>
        <authorList>
            <person name="Rojas J."/>
            <person name="Ambika Manirajan B."/>
            <person name="Ratering S."/>
            <person name="Suarez C."/>
            <person name="Schnell S."/>
        </authorList>
    </citation>
    <scope>NUCLEOTIDE SEQUENCE [LARGE SCALE GENOMIC DNA]</scope>
    <source>
        <strain evidence="2 3">KCTC 52727</strain>
    </source>
</reference>